<evidence type="ECO:0000256" key="3">
    <source>
        <dbReference type="ARBA" id="ARBA00023163"/>
    </source>
</evidence>
<keyword evidence="1" id="KW-0805">Transcription regulation</keyword>
<feature type="domain" description="HTH tetR-type" evidence="5">
    <location>
        <begin position="11"/>
        <end position="71"/>
    </location>
</feature>
<protein>
    <submittedName>
        <fullName evidence="6">TetR/AcrR family transcriptional regulator</fullName>
    </submittedName>
</protein>
<organism evidence="6 7">
    <name type="scientific">Congregibacter brevis</name>
    <dbReference type="NCBI Taxonomy" id="3081201"/>
    <lineage>
        <taxon>Bacteria</taxon>
        <taxon>Pseudomonadati</taxon>
        <taxon>Pseudomonadota</taxon>
        <taxon>Gammaproteobacteria</taxon>
        <taxon>Cellvibrionales</taxon>
        <taxon>Halieaceae</taxon>
        <taxon>Congregibacter</taxon>
    </lineage>
</organism>
<dbReference type="Pfam" id="PF00440">
    <property type="entry name" value="TetR_N"/>
    <property type="match status" value="1"/>
</dbReference>
<sequence length="209" mass="22712">MSLAAKTYHHGDLRNTLILAASELIEASGSLNFAMADAARQAGVSNAAPYRHFRDRDALLEAVSQLAYYGLGERVQEAVNSTQQGSVESIIAIGLAYLEYVIEKAAFYDLMWGDIGARAMDVDSFDKKSSGFYMLVDAVGAYVTEQGLQGIDELDLSVKLWSMVHGMSAISMSGKLPYFYPDADIPAMLDSSTRIFMAGLQNSCEMPPP</sequence>
<gene>
    <name evidence="6" type="ORF">R0137_10665</name>
</gene>
<dbReference type="RefSeq" id="WP_407326410.1">
    <property type="nucleotide sequence ID" value="NZ_CP136865.1"/>
</dbReference>
<evidence type="ECO:0000256" key="1">
    <source>
        <dbReference type="ARBA" id="ARBA00023015"/>
    </source>
</evidence>
<evidence type="ECO:0000259" key="5">
    <source>
        <dbReference type="PROSITE" id="PS50977"/>
    </source>
</evidence>
<dbReference type="Gene3D" id="1.10.357.10">
    <property type="entry name" value="Tetracycline Repressor, domain 2"/>
    <property type="match status" value="1"/>
</dbReference>
<dbReference type="InterPro" id="IPR036271">
    <property type="entry name" value="Tet_transcr_reg_TetR-rel_C_sf"/>
</dbReference>
<keyword evidence="2 4" id="KW-0238">DNA-binding</keyword>
<dbReference type="InterPro" id="IPR001647">
    <property type="entry name" value="HTH_TetR"/>
</dbReference>
<name>A0ABZ0I861_9GAMM</name>
<evidence type="ECO:0000313" key="6">
    <source>
        <dbReference type="EMBL" id="WOJ95707.1"/>
    </source>
</evidence>
<dbReference type="PRINTS" id="PR00455">
    <property type="entry name" value="HTHTETR"/>
</dbReference>
<dbReference type="InterPro" id="IPR025996">
    <property type="entry name" value="MT1864/Rv1816-like_C"/>
</dbReference>
<accession>A0ABZ0I861</accession>
<dbReference type="InterPro" id="IPR009057">
    <property type="entry name" value="Homeodomain-like_sf"/>
</dbReference>
<dbReference type="SUPFAM" id="SSF46689">
    <property type="entry name" value="Homeodomain-like"/>
    <property type="match status" value="1"/>
</dbReference>
<feature type="DNA-binding region" description="H-T-H motif" evidence="4">
    <location>
        <begin position="34"/>
        <end position="53"/>
    </location>
</feature>
<dbReference type="Proteomes" id="UP001626549">
    <property type="component" value="Chromosome"/>
</dbReference>
<dbReference type="Pfam" id="PF13305">
    <property type="entry name" value="TetR_C_33"/>
    <property type="match status" value="1"/>
</dbReference>
<evidence type="ECO:0000256" key="2">
    <source>
        <dbReference type="ARBA" id="ARBA00023125"/>
    </source>
</evidence>
<evidence type="ECO:0000256" key="4">
    <source>
        <dbReference type="PROSITE-ProRule" id="PRU00335"/>
    </source>
</evidence>
<dbReference type="SUPFAM" id="SSF48498">
    <property type="entry name" value="Tetracyclin repressor-like, C-terminal domain"/>
    <property type="match status" value="1"/>
</dbReference>
<reference evidence="6 7" key="1">
    <citation type="submission" date="2023-10" db="EMBL/GenBank/DDBJ databases">
        <title>Two novel species belonging to the OM43/NOR5 clade.</title>
        <authorList>
            <person name="Park M."/>
        </authorList>
    </citation>
    <scope>NUCLEOTIDE SEQUENCE [LARGE SCALE GENOMIC DNA]</scope>
    <source>
        <strain evidence="6 7">IMCC45268</strain>
    </source>
</reference>
<proteinExistence type="predicted"/>
<keyword evidence="3" id="KW-0804">Transcription</keyword>
<dbReference type="EMBL" id="CP136865">
    <property type="protein sequence ID" value="WOJ95707.1"/>
    <property type="molecule type" value="Genomic_DNA"/>
</dbReference>
<evidence type="ECO:0000313" key="7">
    <source>
        <dbReference type="Proteomes" id="UP001626549"/>
    </source>
</evidence>
<keyword evidence="7" id="KW-1185">Reference proteome</keyword>
<dbReference type="PROSITE" id="PS50977">
    <property type="entry name" value="HTH_TETR_2"/>
    <property type="match status" value="1"/>
</dbReference>